<dbReference type="AlphaFoldDB" id="A0A9K3NYU3"/>
<evidence type="ECO:0000313" key="1">
    <source>
        <dbReference type="EMBL" id="KAF5817085.1"/>
    </source>
</evidence>
<proteinExistence type="predicted"/>
<dbReference type="Gramene" id="mRNA:HanXRQr2_Chr02g0048901">
    <property type="protein sequence ID" value="CDS:HanXRQr2_Chr02g0048901.1"/>
    <property type="gene ID" value="HanXRQr2_Chr02g0048901"/>
</dbReference>
<accession>A0A9K3NYU3</accession>
<dbReference type="EMBL" id="MNCJ02000317">
    <property type="protein sequence ID" value="KAF5817085.1"/>
    <property type="molecule type" value="Genomic_DNA"/>
</dbReference>
<comment type="caution">
    <text evidence="1">The sequence shown here is derived from an EMBL/GenBank/DDBJ whole genome shotgun (WGS) entry which is preliminary data.</text>
</comment>
<reference evidence="1" key="2">
    <citation type="submission" date="2020-06" db="EMBL/GenBank/DDBJ databases">
        <title>Helianthus annuus Genome sequencing and assembly Release 2.</title>
        <authorList>
            <person name="Gouzy J."/>
            <person name="Langlade N."/>
            <person name="Munos S."/>
        </authorList>
    </citation>
    <scope>NUCLEOTIDE SEQUENCE</scope>
    <source>
        <tissue evidence="1">Leaves</tissue>
    </source>
</reference>
<reference evidence="1" key="1">
    <citation type="journal article" date="2017" name="Nature">
        <title>The sunflower genome provides insights into oil metabolism, flowering and Asterid evolution.</title>
        <authorList>
            <person name="Badouin H."/>
            <person name="Gouzy J."/>
            <person name="Grassa C.J."/>
            <person name="Murat F."/>
            <person name="Staton S.E."/>
            <person name="Cottret L."/>
            <person name="Lelandais-Briere C."/>
            <person name="Owens G.L."/>
            <person name="Carrere S."/>
            <person name="Mayjonade B."/>
            <person name="Legrand L."/>
            <person name="Gill N."/>
            <person name="Kane N.C."/>
            <person name="Bowers J.E."/>
            <person name="Hubner S."/>
            <person name="Bellec A."/>
            <person name="Berard A."/>
            <person name="Berges H."/>
            <person name="Blanchet N."/>
            <person name="Boniface M.C."/>
            <person name="Brunel D."/>
            <person name="Catrice O."/>
            <person name="Chaidir N."/>
            <person name="Claudel C."/>
            <person name="Donnadieu C."/>
            <person name="Faraut T."/>
            <person name="Fievet G."/>
            <person name="Helmstetter N."/>
            <person name="King M."/>
            <person name="Knapp S.J."/>
            <person name="Lai Z."/>
            <person name="Le Paslier M.C."/>
            <person name="Lippi Y."/>
            <person name="Lorenzon L."/>
            <person name="Mandel J.R."/>
            <person name="Marage G."/>
            <person name="Marchand G."/>
            <person name="Marquand E."/>
            <person name="Bret-Mestries E."/>
            <person name="Morien E."/>
            <person name="Nambeesan S."/>
            <person name="Nguyen T."/>
            <person name="Pegot-Espagnet P."/>
            <person name="Pouilly N."/>
            <person name="Raftis F."/>
            <person name="Sallet E."/>
            <person name="Schiex T."/>
            <person name="Thomas J."/>
            <person name="Vandecasteele C."/>
            <person name="Vares D."/>
            <person name="Vear F."/>
            <person name="Vautrin S."/>
            <person name="Crespi M."/>
            <person name="Mangin B."/>
            <person name="Burke J.M."/>
            <person name="Salse J."/>
            <person name="Munos S."/>
            <person name="Vincourt P."/>
            <person name="Rieseberg L.H."/>
            <person name="Langlade N.B."/>
        </authorList>
    </citation>
    <scope>NUCLEOTIDE SEQUENCE</scope>
    <source>
        <tissue evidence="1">Leaves</tissue>
    </source>
</reference>
<name>A0A9K3NYU3_HELAN</name>
<sequence>MSLVLIFQSFPQFSSTFYWRVQVIETIRKGIFDVTQAKIFSFLTDKSLPCQIFIWELSCFTRRVIRDCRQVRIKDIVKFQHN</sequence>
<protein>
    <submittedName>
        <fullName evidence="1">Uncharacterized protein</fullName>
    </submittedName>
</protein>
<keyword evidence="2" id="KW-1185">Reference proteome</keyword>
<dbReference type="Proteomes" id="UP000215914">
    <property type="component" value="Unassembled WGS sequence"/>
</dbReference>
<gene>
    <name evidence="1" type="ORF">HanXRQr2_Chr02g0048901</name>
</gene>
<organism evidence="1 2">
    <name type="scientific">Helianthus annuus</name>
    <name type="common">Common sunflower</name>
    <dbReference type="NCBI Taxonomy" id="4232"/>
    <lineage>
        <taxon>Eukaryota</taxon>
        <taxon>Viridiplantae</taxon>
        <taxon>Streptophyta</taxon>
        <taxon>Embryophyta</taxon>
        <taxon>Tracheophyta</taxon>
        <taxon>Spermatophyta</taxon>
        <taxon>Magnoliopsida</taxon>
        <taxon>eudicotyledons</taxon>
        <taxon>Gunneridae</taxon>
        <taxon>Pentapetalae</taxon>
        <taxon>asterids</taxon>
        <taxon>campanulids</taxon>
        <taxon>Asterales</taxon>
        <taxon>Asteraceae</taxon>
        <taxon>Asteroideae</taxon>
        <taxon>Heliantheae alliance</taxon>
        <taxon>Heliantheae</taxon>
        <taxon>Helianthus</taxon>
    </lineage>
</organism>
<evidence type="ECO:0000313" key="2">
    <source>
        <dbReference type="Proteomes" id="UP000215914"/>
    </source>
</evidence>